<name>A0AAV4NVK2_CAEEX</name>
<evidence type="ECO:0000313" key="2">
    <source>
        <dbReference type="Proteomes" id="UP001054945"/>
    </source>
</evidence>
<sequence>MPHFSAEGVGVEWKRDVTEVSAGAIFLVLTSRHKLIGTPLPILADSSDKMTVLFYYSNWVFAGFVHYVRFEDCVILWTLR</sequence>
<dbReference type="Proteomes" id="UP001054945">
    <property type="component" value="Unassembled WGS sequence"/>
</dbReference>
<dbReference type="AlphaFoldDB" id="A0AAV4NVK2"/>
<gene>
    <name evidence="1" type="ORF">CEXT_480231</name>
</gene>
<evidence type="ECO:0000313" key="1">
    <source>
        <dbReference type="EMBL" id="GIX88801.1"/>
    </source>
</evidence>
<organism evidence="1 2">
    <name type="scientific">Caerostris extrusa</name>
    <name type="common">Bark spider</name>
    <name type="synonym">Caerostris bankana</name>
    <dbReference type="NCBI Taxonomy" id="172846"/>
    <lineage>
        <taxon>Eukaryota</taxon>
        <taxon>Metazoa</taxon>
        <taxon>Ecdysozoa</taxon>
        <taxon>Arthropoda</taxon>
        <taxon>Chelicerata</taxon>
        <taxon>Arachnida</taxon>
        <taxon>Araneae</taxon>
        <taxon>Araneomorphae</taxon>
        <taxon>Entelegynae</taxon>
        <taxon>Araneoidea</taxon>
        <taxon>Araneidae</taxon>
        <taxon>Caerostris</taxon>
    </lineage>
</organism>
<comment type="caution">
    <text evidence="1">The sequence shown here is derived from an EMBL/GenBank/DDBJ whole genome shotgun (WGS) entry which is preliminary data.</text>
</comment>
<protein>
    <submittedName>
        <fullName evidence="1">Uncharacterized protein</fullName>
    </submittedName>
</protein>
<reference evidence="1 2" key="1">
    <citation type="submission" date="2021-06" db="EMBL/GenBank/DDBJ databases">
        <title>Caerostris extrusa draft genome.</title>
        <authorList>
            <person name="Kono N."/>
            <person name="Arakawa K."/>
        </authorList>
    </citation>
    <scope>NUCLEOTIDE SEQUENCE [LARGE SCALE GENOMIC DNA]</scope>
</reference>
<accession>A0AAV4NVK2</accession>
<proteinExistence type="predicted"/>
<keyword evidence="2" id="KW-1185">Reference proteome</keyword>
<dbReference type="EMBL" id="BPLR01003799">
    <property type="protein sequence ID" value="GIX88801.1"/>
    <property type="molecule type" value="Genomic_DNA"/>
</dbReference>